<comment type="caution">
    <text evidence="2">The sequence shown here is derived from an EMBL/GenBank/DDBJ whole genome shotgun (WGS) entry which is preliminary data.</text>
</comment>
<dbReference type="EMBL" id="JAAHFQ010000909">
    <property type="protein sequence ID" value="NER31709.1"/>
    <property type="molecule type" value="Genomic_DNA"/>
</dbReference>
<dbReference type="SMART" id="SM00155">
    <property type="entry name" value="PLDc"/>
    <property type="match status" value="1"/>
</dbReference>
<dbReference type="PANTHER" id="PTHR21248">
    <property type="entry name" value="CARDIOLIPIN SYNTHASE"/>
    <property type="match status" value="1"/>
</dbReference>
<dbReference type="InterPro" id="IPR025202">
    <property type="entry name" value="PLD-like_dom"/>
</dbReference>
<name>A0A6B3NF06_9CYAN</name>
<dbReference type="AlphaFoldDB" id="A0A6B3NF06"/>
<dbReference type="GO" id="GO:0004519">
    <property type="term" value="F:endonuclease activity"/>
    <property type="evidence" value="ECO:0007669"/>
    <property type="project" value="UniProtKB-KW"/>
</dbReference>
<dbReference type="GO" id="GO:0030572">
    <property type="term" value="F:phosphatidyltransferase activity"/>
    <property type="evidence" value="ECO:0007669"/>
    <property type="project" value="UniProtKB-ARBA"/>
</dbReference>
<feature type="domain" description="PLD phosphodiesterase" evidence="1">
    <location>
        <begin position="99"/>
        <end position="126"/>
    </location>
</feature>
<keyword evidence="2" id="KW-0540">Nuclease</keyword>
<evidence type="ECO:0000259" key="1">
    <source>
        <dbReference type="PROSITE" id="PS50035"/>
    </source>
</evidence>
<dbReference type="SUPFAM" id="SSF56024">
    <property type="entry name" value="Phospholipase D/nuclease"/>
    <property type="match status" value="1"/>
</dbReference>
<dbReference type="InterPro" id="IPR001736">
    <property type="entry name" value="PLipase_D/transphosphatidylase"/>
</dbReference>
<organism evidence="2">
    <name type="scientific">Symploca sp. SIO1C4</name>
    <dbReference type="NCBI Taxonomy" id="2607765"/>
    <lineage>
        <taxon>Bacteria</taxon>
        <taxon>Bacillati</taxon>
        <taxon>Cyanobacteriota</taxon>
        <taxon>Cyanophyceae</taxon>
        <taxon>Coleofasciculales</taxon>
        <taxon>Coleofasciculaceae</taxon>
        <taxon>Symploca</taxon>
    </lineage>
</organism>
<protein>
    <submittedName>
        <fullName evidence="2">Endonuclease</fullName>
    </submittedName>
</protein>
<keyword evidence="2" id="KW-0378">Hydrolase</keyword>
<sequence>MTVQTVVTGLAWMGIGIRSVKSALKDILRNAEHEVLLCAYSVTGGADSILEELEDCLKRGIKFKAIINRFNKQPPEIQKYLLNLVKIYPYCEVYDFNDLVEELHSKLIVVDRSVALIGSANLSMRGMKQNYELGIILRDQEVGTISKCFDSLLRLPTVVPVTIKID</sequence>
<accession>A0A6B3NF06</accession>
<keyword evidence="2" id="KW-0255">Endonuclease</keyword>
<reference evidence="2" key="1">
    <citation type="submission" date="2019-11" db="EMBL/GenBank/DDBJ databases">
        <title>Genomic insights into an expanded diversity of filamentous marine cyanobacteria reveals the extraordinary biosynthetic potential of Moorea and Okeania.</title>
        <authorList>
            <person name="Ferreira Leao T."/>
            <person name="Wang M."/>
            <person name="Moss N."/>
            <person name="Da Silva R."/>
            <person name="Sanders J."/>
            <person name="Nurk S."/>
            <person name="Gurevich A."/>
            <person name="Humphrey G."/>
            <person name="Reher R."/>
            <person name="Zhu Q."/>
            <person name="Belda-Ferre P."/>
            <person name="Glukhov E."/>
            <person name="Rex R."/>
            <person name="Dorrestein P.C."/>
            <person name="Knight R."/>
            <person name="Pevzner P."/>
            <person name="Gerwick W.H."/>
            <person name="Gerwick L."/>
        </authorList>
    </citation>
    <scope>NUCLEOTIDE SEQUENCE</scope>
    <source>
        <strain evidence="2">SIO1C4</strain>
    </source>
</reference>
<evidence type="ECO:0000313" key="2">
    <source>
        <dbReference type="EMBL" id="NER31709.1"/>
    </source>
</evidence>
<proteinExistence type="predicted"/>
<dbReference type="GO" id="GO:0032049">
    <property type="term" value="P:cardiolipin biosynthetic process"/>
    <property type="evidence" value="ECO:0007669"/>
    <property type="project" value="UniProtKB-ARBA"/>
</dbReference>
<dbReference type="PROSITE" id="PS50035">
    <property type="entry name" value="PLD"/>
    <property type="match status" value="1"/>
</dbReference>
<dbReference type="Gene3D" id="3.30.870.10">
    <property type="entry name" value="Endonuclease Chain A"/>
    <property type="match status" value="1"/>
</dbReference>
<dbReference type="PANTHER" id="PTHR21248:SF22">
    <property type="entry name" value="PHOSPHOLIPASE D"/>
    <property type="match status" value="1"/>
</dbReference>
<gene>
    <name evidence="2" type="ORF">F6J89_29875</name>
</gene>
<dbReference type="Pfam" id="PF13091">
    <property type="entry name" value="PLDc_2"/>
    <property type="match status" value="1"/>
</dbReference>